<dbReference type="GO" id="GO:0016787">
    <property type="term" value="F:hydrolase activity"/>
    <property type="evidence" value="ECO:0007669"/>
    <property type="project" value="UniProtKB-KW"/>
</dbReference>
<keyword evidence="7" id="KW-1185">Reference proteome</keyword>
<comment type="caution">
    <text evidence="6">The sequence shown here is derived from an EMBL/GenBank/DDBJ whole genome shotgun (WGS) entry which is preliminary data.</text>
</comment>
<organism evidence="6 7">
    <name type="scientific">Rariglobus hedericola</name>
    <dbReference type="NCBI Taxonomy" id="2597822"/>
    <lineage>
        <taxon>Bacteria</taxon>
        <taxon>Pseudomonadati</taxon>
        <taxon>Verrucomicrobiota</taxon>
        <taxon>Opitutia</taxon>
        <taxon>Opitutales</taxon>
        <taxon>Opitutaceae</taxon>
        <taxon>Rariglobus</taxon>
    </lineage>
</organism>
<dbReference type="InterPro" id="IPR004843">
    <property type="entry name" value="Calcineurin-like_PHP"/>
</dbReference>
<gene>
    <name evidence="6" type="ORF">FPL22_16220</name>
</gene>
<evidence type="ECO:0000256" key="4">
    <source>
        <dbReference type="ARBA" id="ARBA00025742"/>
    </source>
</evidence>
<accession>A0A556QGN9</accession>
<evidence type="ECO:0000256" key="1">
    <source>
        <dbReference type="ARBA" id="ARBA00022723"/>
    </source>
</evidence>
<comment type="similarity">
    <text evidence="4">Belongs to the cyclic nucleotide phosphodiesterase class-III family.</text>
</comment>
<dbReference type="AlphaFoldDB" id="A0A556QGN9"/>
<evidence type="ECO:0000256" key="2">
    <source>
        <dbReference type="ARBA" id="ARBA00022801"/>
    </source>
</evidence>
<name>A0A556QGN9_9BACT</name>
<dbReference type="EMBL" id="VMBG01000003">
    <property type="protein sequence ID" value="TSJ75805.1"/>
    <property type="molecule type" value="Genomic_DNA"/>
</dbReference>
<keyword evidence="1" id="KW-0479">Metal-binding</keyword>
<evidence type="ECO:0000256" key="3">
    <source>
        <dbReference type="ARBA" id="ARBA00023004"/>
    </source>
</evidence>
<dbReference type="OrthoDB" id="9811542at2"/>
<dbReference type="SUPFAM" id="SSF56300">
    <property type="entry name" value="Metallo-dependent phosphatases"/>
    <property type="match status" value="1"/>
</dbReference>
<dbReference type="GO" id="GO:0046872">
    <property type="term" value="F:metal ion binding"/>
    <property type="evidence" value="ECO:0007669"/>
    <property type="project" value="UniProtKB-KW"/>
</dbReference>
<dbReference type="InterPro" id="IPR050884">
    <property type="entry name" value="CNP_phosphodiesterase-III"/>
</dbReference>
<evidence type="ECO:0000313" key="6">
    <source>
        <dbReference type="EMBL" id="TSJ75805.1"/>
    </source>
</evidence>
<feature type="domain" description="Calcineurin-like phosphoesterase" evidence="5">
    <location>
        <begin position="3"/>
        <end position="193"/>
    </location>
</feature>
<reference evidence="6 7" key="1">
    <citation type="submission" date="2019-07" db="EMBL/GenBank/DDBJ databases">
        <title>Description of 53C-WASEF.</title>
        <authorList>
            <person name="Pitt A."/>
            <person name="Hahn M.W."/>
        </authorList>
    </citation>
    <scope>NUCLEOTIDE SEQUENCE [LARGE SCALE GENOMIC DNA]</scope>
    <source>
        <strain evidence="6 7">53C-WASEF</strain>
    </source>
</reference>
<dbReference type="Gene3D" id="3.60.21.10">
    <property type="match status" value="1"/>
</dbReference>
<dbReference type="RefSeq" id="WP_144354078.1">
    <property type="nucleotide sequence ID" value="NZ_CBCRVV010000004.1"/>
</dbReference>
<dbReference type="CDD" id="cd07400">
    <property type="entry name" value="MPP_1"/>
    <property type="match status" value="1"/>
</dbReference>
<evidence type="ECO:0000259" key="5">
    <source>
        <dbReference type="Pfam" id="PF00149"/>
    </source>
</evidence>
<dbReference type="Pfam" id="PF00149">
    <property type="entry name" value="Metallophos"/>
    <property type="match status" value="1"/>
</dbReference>
<evidence type="ECO:0000313" key="7">
    <source>
        <dbReference type="Proteomes" id="UP000315648"/>
    </source>
</evidence>
<proteinExistence type="inferred from homology"/>
<dbReference type="PANTHER" id="PTHR42988">
    <property type="entry name" value="PHOSPHOHYDROLASE"/>
    <property type="match status" value="1"/>
</dbReference>
<sequence>MKTIAHISDLHFGTERPEIAAALQAELHALAPALVVVSGDLTQRARSGQFIAARDYLATLPGPQLVVPGNHDVPLYDVARRFLAPLARYRHFINDDLNPVYDDGDLFVGGLNTARSLTWKSGRISLDQIENLQARLRSSSARFKVVVTHHPFIPPPSKGSPDARIDLVGRAARALTILDSDKVDLLLAGHLHHSYSGDTRTHYPAAHRAIISAQAGTAISSRVRAGDPNGYNRITLDGDTITIEVRTWRDGAFSPLNCMTYHRHETGWSAAHEARPNPLSCQK</sequence>
<dbReference type="InterPro" id="IPR029052">
    <property type="entry name" value="Metallo-depent_PP-like"/>
</dbReference>
<dbReference type="Proteomes" id="UP000315648">
    <property type="component" value="Unassembled WGS sequence"/>
</dbReference>
<protein>
    <submittedName>
        <fullName evidence="6">Metallophosphoesterase</fullName>
    </submittedName>
</protein>
<keyword evidence="3" id="KW-0408">Iron</keyword>
<dbReference type="PANTHER" id="PTHR42988:SF2">
    <property type="entry name" value="CYCLIC NUCLEOTIDE PHOSPHODIESTERASE CBUA0032-RELATED"/>
    <property type="match status" value="1"/>
</dbReference>
<keyword evidence="2" id="KW-0378">Hydrolase</keyword>